<dbReference type="Proteomes" id="UP001521116">
    <property type="component" value="Unassembled WGS sequence"/>
</dbReference>
<keyword evidence="2" id="KW-1185">Reference proteome</keyword>
<name>A0ABR3SE45_9PEZI</name>
<dbReference type="EMBL" id="JAJVDC020000208">
    <property type="protein sequence ID" value="KAL1618419.1"/>
    <property type="molecule type" value="Genomic_DNA"/>
</dbReference>
<accession>A0ABR3SE45</accession>
<reference evidence="1 2" key="1">
    <citation type="submission" date="2024-02" db="EMBL/GenBank/DDBJ databases">
        <title>De novo assembly and annotation of 12 fungi associated with fruit tree decline syndrome in Ontario, Canada.</title>
        <authorList>
            <person name="Sulman M."/>
            <person name="Ellouze W."/>
            <person name="Ilyukhin E."/>
        </authorList>
    </citation>
    <scope>NUCLEOTIDE SEQUENCE [LARGE SCALE GENOMIC DNA]</scope>
    <source>
        <strain evidence="1 2">M1-105</strain>
    </source>
</reference>
<sequence length="67" mass="7901">PKVYKFKVNDKVIFREDTDDLDLEHIPIYRITKLGTSSNTYNLWDPVEKRIVAEDVDGDCLQKVEHH</sequence>
<protein>
    <submittedName>
        <fullName evidence="1">Uncharacterized protein</fullName>
    </submittedName>
</protein>
<proteinExistence type="predicted"/>
<feature type="non-terminal residue" evidence="1">
    <location>
        <position position="1"/>
    </location>
</feature>
<comment type="caution">
    <text evidence="1">The sequence shown here is derived from an EMBL/GenBank/DDBJ whole genome shotgun (WGS) entry which is preliminary data.</text>
</comment>
<evidence type="ECO:0000313" key="2">
    <source>
        <dbReference type="Proteomes" id="UP001521116"/>
    </source>
</evidence>
<gene>
    <name evidence="1" type="ORF">SLS56_010571</name>
</gene>
<organism evidence="1 2">
    <name type="scientific">Neofusicoccum ribis</name>
    <dbReference type="NCBI Taxonomy" id="45134"/>
    <lineage>
        <taxon>Eukaryota</taxon>
        <taxon>Fungi</taxon>
        <taxon>Dikarya</taxon>
        <taxon>Ascomycota</taxon>
        <taxon>Pezizomycotina</taxon>
        <taxon>Dothideomycetes</taxon>
        <taxon>Dothideomycetes incertae sedis</taxon>
        <taxon>Botryosphaeriales</taxon>
        <taxon>Botryosphaeriaceae</taxon>
        <taxon>Neofusicoccum</taxon>
    </lineage>
</organism>
<evidence type="ECO:0000313" key="1">
    <source>
        <dbReference type="EMBL" id="KAL1618419.1"/>
    </source>
</evidence>